<dbReference type="RefSeq" id="XP_040671346.1">
    <property type="nucleotide sequence ID" value="XM_040817941.1"/>
</dbReference>
<reference evidence="4" key="1">
    <citation type="journal article" date="2017" name="Genome Biol.">
        <title>Comparative genomics reveals high biological diversity and specific adaptations in the industrially and medically important fungal genus Aspergillus.</title>
        <authorList>
            <person name="de Vries R.P."/>
            <person name="Riley R."/>
            <person name="Wiebenga A."/>
            <person name="Aguilar-Osorio G."/>
            <person name="Amillis S."/>
            <person name="Uchima C.A."/>
            <person name="Anderluh G."/>
            <person name="Asadollahi M."/>
            <person name="Askin M."/>
            <person name="Barry K."/>
            <person name="Battaglia E."/>
            <person name="Bayram O."/>
            <person name="Benocci T."/>
            <person name="Braus-Stromeyer S.A."/>
            <person name="Caldana C."/>
            <person name="Canovas D."/>
            <person name="Cerqueira G.C."/>
            <person name="Chen F."/>
            <person name="Chen W."/>
            <person name="Choi C."/>
            <person name="Clum A."/>
            <person name="Dos Santos R.A."/>
            <person name="Damasio A.R."/>
            <person name="Diallinas G."/>
            <person name="Emri T."/>
            <person name="Fekete E."/>
            <person name="Flipphi M."/>
            <person name="Freyberg S."/>
            <person name="Gallo A."/>
            <person name="Gournas C."/>
            <person name="Habgood R."/>
            <person name="Hainaut M."/>
            <person name="Harispe M.L."/>
            <person name="Henrissat B."/>
            <person name="Hilden K.S."/>
            <person name="Hope R."/>
            <person name="Hossain A."/>
            <person name="Karabika E."/>
            <person name="Karaffa L."/>
            <person name="Karanyi Z."/>
            <person name="Krasevec N."/>
            <person name="Kuo A."/>
            <person name="Kusch H."/>
            <person name="LaButti K."/>
            <person name="Lagendijk E.L."/>
            <person name="Lapidus A."/>
            <person name="Levasseur A."/>
            <person name="Lindquist E."/>
            <person name="Lipzen A."/>
            <person name="Logrieco A.F."/>
            <person name="MacCabe A."/>
            <person name="Maekelae M.R."/>
            <person name="Malavazi I."/>
            <person name="Melin P."/>
            <person name="Meyer V."/>
            <person name="Mielnichuk N."/>
            <person name="Miskei M."/>
            <person name="Molnar A.P."/>
            <person name="Mule G."/>
            <person name="Ngan C.Y."/>
            <person name="Orejas M."/>
            <person name="Orosz E."/>
            <person name="Ouedraogo J.P."/>
            <person name="Overkamp K.M."/>
            <person name="Park H.-S."/>
            <person name="Perrone G."/>
            <person name="Piumi F."/>
            <person name="Punt P.J."/>
            <person name="Ram A.F."/>
            <person name="Ramon A."/>
            <person name="Rauscher S."/>
            <person name="Record E."/>
            <person name="Riano-Pachon D.M."/>
            <person name="Robert V."/>
            <person name="Roehrig J."/>
            <person name="Ruller R."/>
            <person name="Salamov A."/>
            <person name="Salih N.S."/>
            <person name="Samson R.A."/>
            <person name="Sandor E."/>
            <person name="Sanguinetti M."/>
            <person name="Schuetze T."/>
            <person name="Sepcic K."/>
            <person name="Shelest E."/>
            <person name="Sherlock G."/>
            <person name="Sophianopoulou V."/>
            <person name="Squina F.M."/>
            <person name="Sun H."/>
            <person name="Susca A."/>
            <person name="Todd R.B."/>
            <person name="Tsang A."/>
            <person name="Unkles S.E."/>
            <person name="van de Wiele N."/>
            <person name="van Rossen-Uffink D."/>
            <person name="Oliveira J.V."/>
            <person name="Vesth T.C."/>
            <person name="Visser J."/>
            <person name="Yu J.-H."/>
            <person name="Zhou M."/>
            <person name="Andersen M.R."/>
            <person name="Archer D.B."/>
            <person name="Baker S.E."/>
            <person name="Benoit I."/>
            <person name="Brakhage A.A."/>
            <person name="Braus G.H."/>
            <person name="Fischer R."/>
            <person name="Frisvad J.C."/>
            <person name="Goldman G.H."/>
            <person name="Houbraken J."/>
            <person name="Oakley B."/>
            <person name="Pocsi I."/>
            <person name="Scazzocchio C."/>
            <person name="Seiboth B."/>
            <person name="vanKuyk P.A."/>
            <person name="Wortman J."/>
            <person name="Dyer P.S."/>
            <person name="Grigoriev I.V."/>
        </authorList>
    </citation>
    <scope>NUCLEOTIDE SEQUENCE [LARGE SCALE GENOMIC DNA]</scope>
    <source>
        <strain evidence="4">CBS 583.65</strain>
    </source>
</reference>
<evidence type="ECO:0000256" key="2">
    <source>
        <dbReference type="SAM" id="MobiDB-lite"/>
    </source>
</evidence>
<feature type="compositionally biased region" description="Polar residues" evidence="2">
    <location>
        <begin position="278"/>
        <end position="287"/>
    </location>
</feature>
<evidence type="ECO:0008006" key="5">
    <source>
        <dbReference type="Google" id="ProtNLM"/>
    </source>
</evidence>
<feature type="region of interest" description="Disordered" evidence="2">
    <location>
        <begin position="1"/>
        <end position="21"/>
    </location>
</feature>
<protein>
    <recommendedName>
        <fullName evidence="5">Myb-like domain-containing protein</fullName>
    </recommendedName>
</protein>
<dbReference type="CDD" id="cd00167">
    <property type="entry name" value="SANT"/>
    <property type="match status" value="1"/>
</dbReference>
<name>A0A1L9PVK4_ASPVE</name>
<evidence type="ECO:0000313" key="3">
    <source>
        <dbReference type="EMBL" id="OJJ05584.1"/>
    </source>
</evidence>
<feature type="coiled-coil region" evidence="1">
    <location>
        <begin position="335"/>
        <end position="378"/>
    </location>
</feature>
<dbReference type="GeneID" id="63733452"/>
<feature type="region of interest" description="Disordered" evidence="2">
    <location>
        <begin position="206"/>
        <end position="315"/>
    </location>
</feature>
<dbReference type="STRING" id="1036611.A0A1L9PVK4"/>
<feature type="compositionally biased region" description="Polar residues" evidence="2">
    <location>
        <begin position="93"/>
        <end position="104"/>
    </location>
</feature>
<keyword evidence="1" id="KW-0175">Coiled coil</keyword>
<dbReference type="VEuPathDB" id="FungiDB:ASPVEDRAFT_86928"/>
<dbReference type="Proteomes" id="UP000184073">
    <property type="component" value="Unassembled WGS sequence"/>
</dbReference>
<feature type="region of interest" description="Disordered" evidence="2">
    <location>
        <begin position="86"/>
        <end position="112"/>
    </location>
</feature>
<dbReference type="CDD" id="cd14686">
    <property type="entry name" value="bZIP"/>
    <property type="match status" value="1"/>
</dbReference>
<keyword evidence="4" id="KW-1185">Reference proteome</keyword>
<feature type="compositionally biased region" description="Basic and acidic residues" evidence="2">
    <location>
        <begin position="288"/>
        <end position="304"/>
    </location>
</feature>
<evidence type="ECO:0000256" key="1">
    <source>
        <dbReference type="SAM" id="Coils"/>
    </source>
</evidence>
<accession>A0A1L9PVK4</accession>
<proteinExistence type="predicted"/>
<evidence type="ECO:0000313" key="4">
    <source>
        <dbReference type="Proteomes" id="UP000184073"/>
    </source>
</evidence>
<dbReference type="AlphaFoldDB" id="A0A1L9PVK4"/>
<feature type="compositionally biased region" description="Polar residues" evidence="2">
    <location>
        <begin position="206"/>
        <end position="219"/>
    </location>
</feature>
<feature type="compositionally biased region" description="Polar residues" evidence="2">
    <location>
        <begin position="230"/>
        <end position="242"/>
    </location>
</feature>
<dbReference type="EMBL" id="KV878133">
    <property type="protein sequence ID" value="OJJ05584.1"/>
    <property type="molecule type" value="Genomic_DNA"/>
</dbReference>
<sequence>MPAAQNGRPSRAGQKWSKWTEEEDKTLLKLREAASEIPAREFCRRNQEHFPNRSEKALEQRFSTLKNREKGKGEGTLKSLVVTLKLPKRPVPTTETMAQPNPSKQPRLGRQHDGGMDCDVSSPIQIGQILPQNNPQYPQYTAPQSATTVPPRYAFQQPTAPGIPPFQPSFSSGSYRPVVPTTGQTAPYPHTTTRFIEQTPHIPVQSDVTMAGTSPNNNPVPRAPLPASAPAQNPQQTDSTNIAEGGESTDEESDDTSSTTDSELPEPDSLWVHGPAKPQQTSASTSSGDDRASTQKDTTPKKAEIIPNDDSIPPSTVELLDNLSDDQVDFYMIARRSQRQKLKNIQREMDIAELRRRVKELEKQLSRQKKQIYSLESAGSQHVAALEKRVADLVAQGTADRRRLEKVRHSLTE</sequence>
<organism evidence="3 4">
    <name type="scientific">Aspergillus versicolor CBS 583.65</name>
    <dbReference type="NCBI Taxonomy" id="1036611"/>
    <lineage>
        <taxon>Eukaryota</taxon>
        <taxon>Fungi</taxon>
        <taxon>Dikarya</taxon>
        <taxon>Ascomycota</taxon>
        <taxon>Pezizomycotina</taxon>
        <taxon>Eurotiomycetes</taxon>
        <taxon>Eurotiomycetidae</taxon>
        <taxon>Eurotiales</taxon>
        <taxon>Aspergillaceae</taxon>
        <taxon>Aspergillus</taxon>
        <taxon>Aspergillus subgen. Nidulantes</taxon>
    </lineage>
</organism>
<gene>
    <name evidence="3" type="ORF">ASPVEDRAFT_86928</name>
</gene>
<dbReference type="OrthoDB" id="4508394at2759"/>
<dbReference type="InterPro" id="IPR001005">
    <property type="entry name" value="SANT/Myb"/>
</dbReference>